<evidence type="ECO:0000313" key="2">
    <source>
        <dbReference type="EMBL" id="GBP74891.1"/>
    </source>
</evidence>
<name>A0A4C1YET0_EUMVA</name>
<organism evidence="2 3">
    <name type="scientific">Eumeta variegata</name>
    <name type="common">Bagworm moth</name>
    <name type="synonym">Eumeta japonica</name>
    <dbReference type="NCBI Taxonomy" id="151549"/>
    <lineage>
        <taxon>Eukaryota</taxon>
        <taxon>Metazoa</taxon>
        <taxon>Ecdysozoa</taxon>
        <taxon>Arthropoda</taxon>
        <taxon>Hexapoda</taxon>
        <taxon>Insecta</taxon>
        <taxon>Pterygota</taxon>
        <taxon>Neoptera</taxon>
        <taxon>Endopterygota</taxon>
        <taxon>Lepidoptera</taxon>
        <taxon>Glossata</taxon>
        <taxon>Ditrysia</taxon>
        <taxon>Tineoidea</taxon>
        <taxon>Psychidae</taxon>
        <taxon>Oiketicinae</taxon>
        <taxon>Eumeta</taxon>
    </lineage>
</organism>
<comment type="caution">
    <text evidence="2">The sequence shown here is derived from an EMBL/GenBank/DDBJ whole genome shotgun (WGS) entry which is preliminary data.</text>
</comment>
<keyword evidence="3" id="KW-1185">Reference proteome</keyword>
<sequence>MSGKNERVNRGTDDQDRKQDWNENQKQNRHCIESRAASGSKSRAKPRTGWKSGPAMIAPASQFKQQIGSIRQRDVLPNAATRRTPVCRL</sequence>
<reference evidence="2 3" key="1">
    <citation type="journal article" date="2019" name="Commun. Biol.">
        <title>The bagworm genome reveals a unique fibroin gene that provides high tensile strength.</title>
        <authorList>
            <person name="Kono N."/>
            <person name="Nakamura H."/>
            <person name="Ohtoshi R."/>
            <person name="Tomita M."/>
            <person name="Numata K."/>
            <person name="Arakawa K."/>
        </authorList>
    </citation>
    <scope>NUCLEOTIDE SEQUENCE [LARGE SCALE GENOMIC DNA]</scope>
</reference>
<proteinExistence type="predicted"/>
<evidence type="ECO:0000313" key="3">
    <source>
        <dbReference type="Proteomes" id="UP000299102"/>
    </source>
</evidence>
<dbReference type="AlphaFoldDB" id="A0A4C1YET0"/>
<accession>A0A4C1YET0</accession>
<gene>
    <name evidence="2" type="ORF">EVAR_36076_1</name>
</gene>
<evidence type="ECO:0000256" key="1">
    <source>
        <dbReference type="SAM" id="MobiDB-lite"/>
    </source>
</evidence>
<feature type="compositionally biased region" description="Basic and acidic residues" evidence="1">
    <location>
        <begin position="1"/>
        <end position="23"/>
    </location>
</feature>
<feature type="region of interest" description="Disordered" evidence="1">
    <location>
        <begin position="1"/>
        <end position="55"/>
    </location>
</feature>
<dbReference type="EMBL" id="BGZK01001228">
    <property type="protein sequence ID" value="GBP74891.1"/>
    <property type="molecule type" value="Genomic_DNA"/>
</dbReference>
<dbReference type="Proteomes" id="UP000299102">
    <property type="component" value="Unassembled WGS sequence"/>
</dbReference>
<protein>
    <submittedName>
        <fullName evidence="2">Uncharacterized protein</fullName>
    </submittedName>
</protein>